<proteinExistence type="predicted"/>
<dbReference type="AlphaFoldDB" id="G0NH97"/>
<evidence type="ECO:0000256" key="1">
    <source>
        <dbReference type="SAM" id="MobiDB-lite"/>
    </source>
</evidence>
<accession>G0NH97</accession>
<dbReference type="Proteomes" id="UP000008068">
    <property type="component" value="Unassembled WGS sequence"/>
</dbReference>
<sequence>MDRFNGQYLSELMSKLAKGEDMLGCLQKINDFDVPTSFAEEFQMIEQFKRWIPYGEMGKICFEIVGKLEAKKQQEEKKKLVKEEKKKSRKRLSSGSQLEVETKKVKDVKKEEEIQGFVEGVEAKEESEENKESETSDLEAKKAIPKKKKKYAPLYAKAMRDRKICRI</sequence>
<evidence type="ECO:0000313" key="2">
    <source>
        <dbReference type="EMBL" id="EGT60390.1"/>
    </source>
</evidence>
<evidence type="ECO:0000313" key="3">
    <source>
        <dbReference type="Proteomes" id="UP000008068"/>
    </source>
</evidence>
<name>G0NH97_CAEBE</name>
<reference evidence="3" key="1">
    <citation type="submission" date="2011-07" db="EMBL/GenBank/DDBJ databases">
        <authorList>
            <consortium name="Caenorhabditis brenneri Sequencing and Analysis Consortium"/>
            <person name="Wilson R.K."/>
        </authorList>
    </citation>
    <scope>NUCLEOTIDE SEQUENCE [LARGE SCALE GENOMIC DNA]</scope>
    <source>
        <strain evidence="3">PB2801</strain>
    </source>
</reference>
<gene>
    <name evidence="2" type="ORF">CAEBREN_03588</name>
</gene>
<dbReference type="HOGENOM" id="CLU_1595993_0_0_1"/>
<feature type="compositionally biased region" description="Basic and acidic residues" evidence="1">
    <location>
        <begin position="130"/>
        <end position="142"/>
    </location>
</feature>
<feature type="compositionally biased region" description="Basic and acidic residues" evidence="1">
    <location>
        <begin position="72"/>
        <end position="86"/>
    </location>
</feature>
<keyword evidence="3" id="KW-1185">Reference proteome</keyword>
<dbReference type="InParanoid" id="G0NH97"/>
<protein>
    <submittedName>
        <fullName evidence="2">Uncharacterized protein</fullName>
    </submittedName>
</protein>
<dbReference type="EMBL" id="GL379884">
    <property type="protein sequence ID" value="EGT60390.1"/>
    <property type="molecule type" value="Genomic_DNA"/>
</dbReference>
<dbReference type="eggNOG" id="ENOG502R99H">
    <property type="taxonomic scope" value="Eukaryota"/>
</dbReference>
<organism evidence="3">
    <name type="scientific">Caenorhabditis brenneri</name>
    <name type="common">Nematode worm</name>
    <dbReference type="NCBI Taxonomy" id="135651"/>
    <lineage>
        <taxon>Eukaryota</taxon>
        <taxon>Metazoa</taxon>
        <taxon>Ecdysozoa</taxon>
        <taxon>Nematoda</taxon>
        <taxon>Chromadorea</taxon>
        <taxon>Rhabditida</taxon>
        <taxon>Rhabditina</taxon>
        <taxon>Rhabditomorpha</taxon>
        <taxon>Rhabditoidea</taxon>
        <taxon>Rhabditidae</taxon>
        <taxon>Peloderinae</taxon>
        <taxon>Caenorhabditis</taxon>
    </lineage>
</organism>
<feature type="compositionally biased region" description="Basic and acidic residues" evidence="1">
    <location>
        <begin position="100"/>
        <end position="113"/>
    </location>
</feature>
<feature type="region of interest" description="Disordered" evidence="1">
    <location>
        <begin position="72"/>
        <end position="148"/>
    </location>
</feature>